<organism evidence="1 2">
    <name type="scientific">Panagrolaimus superbus</name>
    <dbReference type="NCBI Taxonomy" id="310955"/>
    <lineage>
        <taxon>Eukaryota</taxon>
        <taxon>Metazoa</taxon>
        <taxon>Ecdysozoa</taxon>
        <taxon>Nematoda</taxon>
        <taxon>Chromadorea</taxon>
        <taxon>Rhabditida</taxon>
        <taxon>Tylenchina</taxon>
        <taxon>Panagrolaimomorpha</taxon>
        <taxon>Panagrolaimoidea</taxon>
        <taxon>Panagrolaimidae</taxon>
        <taxon>Panagrolaimus</taxon>
    </lineage>
</organism>
<protein>
    <submittedName>
        <fullName evidence="2">Uncharacterized protein</fullName>
    </submittedName>
</protein>
<accession>A0A914Z7S4</accession>
<evidence type="ECO:0000313" key="1">
    <source>
        <dbReference type="Proteomes" id="UP000887577"/>
    </source>
</evidence>
<keyword evidence="1" id="KW-1185">Reference proteome</keyword>
<proteinExistence type="predicted"/>
<sequence>MLHVYSKYCRYFLEDFVMLKEYEQAVLLHGPIYVTWHNPFDFETIGYFKPNQIPYFDGEIEDKNVIESNKPVDSFKWFHQRWSIPSPMIRHIYARADSKMLSKLHVSCKYFFIRKPQFICYKFVAKQFGNLGINLIMEGQSVTYSFKKCHLMAQKKWNITTILNFNHSDPHMLSNFIKTSFCQCNARYITLSNQMLSMKEFMFLVSHEKVEKLKLFETFVVKENNEYLSLEEILKFVPQIRSFATDTIALTTKSVLNLAQLNFINKFITFIISFVTNDVVNINDICAFIKKNAAPFSFFEICCDEDFPPDILEIYQTEIDNSLKEWKVNDGKPIVYLHNEW</sequence>
<dbReference type="Proteomes" id="UP000887577">
    <property type="component" value="Unplaced"/>
</dbReference>
<evidence type="ECO:0000313" key="2">
    <source>
        <dbReference type="WBParaSite" id="PSU_v2.g8740.t1"/>
    </source>
</evidence>
<reference evidence="2" key="1">
    <citation type="submission" date="2022-11" db="UniProtKB">
        <authorList>
            <consortium name="WormBaseParasite"/>
        </authorList>
    </citation>
    <scope>IDENTIFICATION</scope>
</reference>
<dbReference type="WBParaSite" id="PSU_v2.g8740.t1">
    <property type="protein sequence ID" value="PSU_v2.g8740.t1"/>
    <property type="gene ID" value="PSU_v2.g8740"/>
</dbReference>
<name>A0A914Z7S4_9BILA</name>
<dbReference type="AlphaFoldDB" id="A0A914Z7S4"/>